<keyword evidence="8" id="KW-1185">Reference proteome</keyword>
<sequence length="119" mass="13781">MTPNIMMMLSNLEAEEAMFIQSLIKDMSEDQQKTFIMMYQNKRRDTTLILITTVIGFFGFAGIQRFLTDQIGMGILYFFTGGLCFIGTIVDLVNYKSLAFEYNQKAAYDTLHMMKTWHS</sequence>
<feature type="transmembrane region" description="Helical" evidence="5">
    <location>
        <begin position="73"/>
        <end position="95"/>
    </location>
</feature>
<evidence type="ECO:0000256" key="4">
    <source>
        <dbReference type="ARBA" id="ARBA00023136"/>
    </source>
</evidence>
<proteinExistence type="predicted"/>
<dbReference type="Proteomes" id="UP001304671">
    <property type="component" value="Unassembled WGS sequence"/>
</dbReference>
<organism evidence="7 8">
    <name type="scientific">Arcicella aquatica</name>
    <dbReference type="NCBI Taxonomy" id="217141"/>
    <lineage>
        <taxon>Bacteria</taxon>
        <taxon>Pseudomonadati</taxon>
        <taxon>Bacteroidota</taxon>
        <taxon>Cytophagia</taxon>
        <taxon>Cytophagales</taxon>
        <taxon>Flectobacillaceae</taxon>
        <taxon>Arcicella</taxon>
    </lineage>
</organism>
<comment type="caution">
    <text evidence="7">The sequence shown here is derived from an EMBL/GenBank/DDBJ whole genome shotgun (WGS) entry which is preliminary data.</text>
</comment>
<evidence type="ECO:0000256" key="1">
    <source>
        <dbReference type="ARBA" id="ARBA00004141"/>
    </source>
</evidence>
<comment type="subcellular location">
    <subcellularLocation>
        <location evidence="1">Membrane</location>
        <topology evidence="1">Multi-pass membrane protein</topology>
    </subcellularLocation>
</comment>
<keyword evidence="3 5" id="KW-1133">Transmembrane helix</keyword>
<evidence type="ECO:0000256" key="2">
    <source>
        <dbReference type="ARBA" id="ARBA00022692"/>
    </source>
</evidence>
<evidence type="ECO:0000259" key="6">
    <source>
        <dbReference type="Pfam" id="PF05154"/>
    </source>
</evidence>
<dbReference type="RefSeq" id="WP_309913091.1">
    <property type="nucleotide sequence ID" value="NZ_JAYFUL010000002.1"/>
</dbReference>
<keyword evidence="2 5" id="KW-0812">Transmembrane</keyword>
<evidence type="ECO:0000313" key="7">
    <source>
        <dbReference type="EMBL" id="MEA5256661.1"/>
    </source>
</evidence>
<protein>
    <submittedName>
        <fullName evidence="7">TM2 domain-containing protein</fullName>
    </submittedName>
</protein>
<evidence type="ECO:0000313" key="8">
    <source>
        <dbReference type="Proteomes" id="UP001304671"/>
    </source>
</evidence>
<keyword evidence="4 5" id="KW-0472">Membrane</keyword>
<gene>
    <name evidence="7" type="ORF">VB264_02625</name>
</gene>
<reference evidence="7 8" key="1">
    <citation type="submission" date="2023-12" db="EMBL/GenBank/DDBJ databases">
        <title>Novel species of the genus Arcicella isolated from rivers.</title>
        <authorList>
            <person name="Lu H."/>
        </authorList>
    </citation>
    <scope>NUCLEOTIDE SEQUENCE [LARGE SCALE GENOMIC DNA]</scope>
    <source>
        <strain evidence="7 8">LMG 21963</strain>
    </source>
</reference>
<dbReference type="EMBL" id="JAYFUL010000002">
    <property type="protein sequence ID" value="MEA5256661.1"/>
    <property type="molecule type" value="Genomic_DNA"/>
</dbReference>
<evidence type="ECO:0000256" key="3">
    <source>
        <dbReference type="ARBA" id="ARBA00022989"/>
    </source>
</evidence>
<feature type="domain" description="TM2" evidence="6">
    <location>
        <begin position="51"/>
        <end position="93"/>
    </location>
</feature>
<feature type="transmembrane region" description="Helical" evidence="5">
    <location>
        <begin position="47"/>
        <end position="67"/>
    </location>
</feature>
<name>A0ABU5QHY0_9BACT</name>
<dbReference type="Pfam" id="PF05154">
    <property type="entry name" value="TM2"/>
    <property type="match status" value="1"/>
</dbReference>
<dbReference type="InterPro" id="IPR007829">
    <property type="entry name" value="TM2"/>
</dbReference>
<evidence type="ECO:0000256" key="5">
    <source>
        <dbReference type="SAM" id="Phobius"/>
    </source>
</evidence>
<accession>A0ABU5QHY0</accession>